<dbReference type="EMBL" id="KQ416274">
    <property type="protein sequence ID" value="KOF97625.1"/>
    <property type="molecule type" value="Genomic_DNA"/>
</dbReference>
<sequence>MHGIAFAVRSALVPSLTESLVSISEWFMTMRIPLMHGCSPTLLSAYAPTLTSAKEDKHAFYISLHAALQRVPCEDKLLPLSDFNAKMGSNHHTWHGIL</sequence>
<accession>A0A0L8I9F0</accession>
<protein>
    <recommendedName>
        <fullName evidence="2">Endonuclease/exonuclease/phosphatase domain-containing protein</fullName>
    </recommendedName>
</protein>
<evidence type="ECO:0008006" key="2">
    <source>
        <dbReference type="Google" id="ProtNLM"/>
    </source>
</evidence>
<evidence type="ECO:0000313" key="1">
    <source>
        <dbReference type="EMBL" id="KOF97625.1"/>
    </source>
</evidence>
<dbReference type="OrthoDB" id="6262491at2759"/>
<organism evidence="1">
    <name type="scientific">Octopus bimaculoides</name>
    <name type="common">California two-spotted octopus</name>
    <dbReference type="NCBI Taxonomy" id="37653"/>
    <lineage>
        <taxon>Eukaryota</taxon>
        <taxon>Metazoa</taxon>
        <taxon>Spiralia</taxon>
        <taxon>Lophotrochozoa</taxon>
        <taxon>Mollusca</taxon>
        <taxon>Cephalopoda</taxon>
        <taxon>Coleoidea</taxon>
        <taxon>Octopodiformes</taxon>
        <taxon>Octopoda</taxon>
        <taxon>Incirrata</taxon>
        <taxon>Octopodidae</taxon>
        <taxon>Octopus</taxon>
    </lineage>
</organism>
<gene>
    <name evidence="1" type="ORF">OCBIM_22028891mg</name>
</gene>
<dbReference type="STRING" id="37653.A0A0L8I9F0"/>
<name>A0A0L8I9F0_OCTBM</name>
<dbReference type="AlphaFoldDB" id="A0A0L8I9F0"/>
<reference evidence="1" key="1">
    <citation type="submission" date="2015-07" db="EMBL/GenBank/DDBJ databases">
        <title>MeaNS - Measles Nucleotide Surveillance Program.</title>
        <authorList>
            <person name="Tran T."/>
            <person name="Druce J."/>
        </authorList>
    </citation>
    <scope>NUCLEOTIDE SEQUENCE</scope>
    <source>
        <strain evidence="1">UCB-OBI-ISO-001</strain>
        <tissue evidence="1">Gonad</tissue>
    </source>
</reference>
<proteinExistence type="predicted"/>
<feature type="non-terminal residue" evidence="1">
    <location>
        <position position="98"/>
    </location>
</feature>